<evidence type="ECO:0000256" key="1">
    <source>
        <dbReference type="SAM" id="Phobius"/>
    </source>
</evidence>
<dbReference type="RefSeq" id="WP_147112083.1">
    <property type="nucleotide sequence ID" value="NZ_BJVJ01000058.1"/>
</dbReference>
<keyword evidence="1" id="KW-1133">Transmembrane helix</keyword>
<gene>
    <name evidence="2" type="ORF">PSU4_45460</name>
</gene>
<protein>
    <recommendedName>
        <fullName evidence="4">DUF1275 family protein</fullName>
    </recommendedName>
</protein>
<dbReference type="EMBL" id="BJVJ01000058">
    <property type="protein sequence ID" value="GEL25592.1"/>
    <property type="molecule type" value="Genomic_DNA"/>
</dbReference>
<comment type="caution">
    <text evidence="2">The sequence shown here is derived from an EMBL/GenBank/DDBJ whole genome shotgun (WGS) entry which is preliminary data.</text>
</comment>
<feature type="transmembrane region" description="Helical" evidence="1">
    <location>
        <begin position="149"/>
        <end position="168"/>
    </location>
</feature>
<feature type="transmembrane region" description="Helical" evidence="1">
    <location>
        <begin position="69"/>
        <end position="88"/>
    </location>
</feature>
<feature type="transmembrane region" description="Helical" evidence="1">
    <location>
        <begin position="174"/>
        <end position="192"/>
    </location>
</feature>
<evidence type="ECO:0000313" key="2">
    <source>
        <dbReference type="EMBL" id="GEL25592.1"/>
    </source>
</evidence>
<dbReference type="PANTHER" id="PTHR37314:SF4">
    <property type="entry name" value="UPF0700 TRANSMEMBRANE PROTEIN YOAK"/>
    <property type="match status" value="1"/>
</dbReference>
<accession>A0A511DLA1</accession>
<dbReference type="PANTHER" id="PTHR37314">
    <property type="entry name" value="SLR0142 PROTEIN"/>
    <property type="match status" value="1"/>
</dbReference>
<evidence type="ECO:0008006" key="4">
    <source>
        <dbReference type="Google" id="ProtNLM"/>
    </source>
</evidence>
<dbReference type="InterPro" id="IPR010699">
    <property type="entry name" value="DUF1275"/>
</dbReference>
<keyword evidence="3" id="KW-1185">Reference proteome</keyword>
<dbReference type="OrthoDB" id="4272751at2"/>
<keyword evidence="1" id="KW-0472">Membrane</keyword>
<dbReference type="AlphaFoldDB" id="A0A511DLA1"/>
<reference evidence="2 3" key="1">
    <citation type="submission" date="2019-07" db="EMBL/GenBank/DDBJ databases">
        <title>Whole genome shotgun sequence of Pseudonocardia sulfidoxydans NBRC 16205.</title>
        <authorList>
            <person name="Hosoyama A."/>
            <person name="Uohara A."/>
            <person name="Ohji S."/>
            <person name="Ichikawa N."/>
        </authorList>
    </citation>
    <scope>NUCLEOTIDE SEQUENCE [LARGE SCALE GENOMIC DNA]</scope>
    <source>
        <strain evidence="2 3">NBRC 16205</strain>
    </source>
</reference>
<keyword evidence="1" id="KW-0812">Transmembrane</keyword>
<proteinExistence type="predicted"/>
<feature type="transmembrane region" description="Helical" evidence="1">
    <location>
        <begin position="20"/>
        <end position="48"/>
    </location>
</feature>
<dbReference type="Pfam" id="PF06912">
    <property type="entry name" value="DUF1275"/>
    <property type="match status" value="1"/>
</dbReference>
<evidence type="ECO:0000313" key="3">
    <source>
        <dbReference type="Proteomes" id="UP000321685"/>
    </source>
</evidence>
<feature type="transmembrane region" description="Helical" evidence="1">
    <location>
        <begin position="94"/>
        <end position="112"/>
    </location>
</feature>
<name>A0A511DLA1_9PSEU</name>
<dbReference type="Proteomes" id="UP000321685">
    <property type="component" value="Unassembled WGS sequence"/>
</dbReference>
<sequence length="200" mass="20233">MTAAVERPHLGADMTGNVVFIGFALAGIDGFALLPSVIAVVGFVVGAVGGGTLTQRFGNSRPLLLRNALGIQFTLLAGCLVVSLFVHLRQGGPVATTAVAGVATAAMGLQTATARRIGVPDITTSVVTMTLTGFAADHRRTDAALRRGAVVLSMLIGALCGALLVAHIGSHAGFIAVLVVLGGVGITAALLARHEQPWHA</sequence>
<organism evidence="2 3">
    <name type="scientific">Pseudonocardia sulfidoxydans NBRC 16205</name>
    <dbReference type="NCBI Taxonomy" id="1223511"/>
    <lineage>
        <taxon>Bacteria</taxon>
        <taxon>Bacillati</taxon>
        <taxon>Actinomycetota</taxon>
        <taxon>Actinomycetes</taxon>
        <taxon>Pseudonocardiales</taxon>
        <taxon>Pseudonocardiaceae</taxon>
        <taxon>Pseudonocardia</taxon>
    </lineage>
</organism>